<evidence type="ECO:0000259" key="1">
    <source>
        <dbReference type="SMART" id="SM00923"/>
    </source>
</evidence>
<evidence type="ECO:0000313" key="3">
    <source>
        <dbReference type="Proteomes" id="UP000711614"/>
    </source>
</evidence>
<dbReference type="Proteomes" id="UP000711614">
    <property type="component" value="Unassembled WGS sequence"/>
</dbReference>
<gene>
    <name evidence="2" type="ORF">JOF48_003556</name>
</gene>
<dbReference type="InterPro" id="IPR038020">
    <property type="entry name" value="MbtH-like_sf"/>
</dbReference>
<dbReference type="Pfam" id="PF03621">
    <property type="entry name" value="MbtH"/>
    <property type="match status" value="1"/>
</dbReference>
<dbReference type="RefSeq" id="WP_209683091.1">
    <property type="nucleotide sequence ID" value="NZ_JAGIOI010000001.1"/>
</dbReference>
<accession>A0ABS4Z136</accession>
<keyword evidence="3" id="KW-1185">Reference proteome</keyword>
<dbReference type="SUPFAM" id="SSF160582">
    <property type="entry name" value="MbtH-like"/>
    <property type="match status" value="1"/>
</dbReference>
<reference evidence="2 3" key="1">
    <citation type="submission" date="2021-03" db="EMBL/GenBank/DDBJ databases">
        <title>Sequencing the genomes of 1000 actinobacteria strains.</title>
        <authorList>
            <person name="Klenk H.-P."/>
        </authorList>
    </citation>
    <scope>NUCLEOTIDE SEQUENCE [LARGE SCALE GENOMIC DNA]</scope>
    <source>
        <strain evidence="2 3">DSM 16005</strain>
    </source>
</reference>
<dbReference type="PANTHER" id="PTHR38444">
    <property type="entry name" value="ENTEROBACTIN BIOSYNTHESIS PROTEIN YBDZ"/>
    <property type="match status" value="1"/>
</dbReference>
<comment type="caution">
    <text evidence="2">The sequence shown here is derived from an EMBL/GenBank/DDBJ whole genome shotgun (WGS) entry which is preliminary data.</text>
</comment>
<organism evidence="2 3">
    <name type="scientific">Arthrobacter stackebrandtii</name>
    <dbReference type="NCBI Taxonomy" id="272161"/>
    <lineage>
        <taxon>Bacteria</taxon>
        <taxon>Bacillati</taxon>
        <taxon>Actinomycetota</taxon>
        <taxon>Actinomycetes</taxon>
        <taxon>Micrococcales</taxon>
        <taxon>Micrococcaceae</taxon>
        <taxon>Arthrobacter</taxon>
    </lineage>
</organism>
<dbReference type="PANTHER" id="PTHR38444:SF1">
    <property type="entry name" value="ENTEROBACTIN BIOSYNTHESIS PROTEIN YBDZ"/>
    <property type="match status" value="1"/>
</dbReference>
<name>A0ABS4Z136_9MICC</name>
<dbReference type="Gene3D" id="3.90.820.10">
    <property type="entry name" value="Structural Genomics, Unknown Function 30-nov-00 1gh9 Mol_id"/>
    <property type="match status" value="1"/>
</dbReference>
<sequence length="76" mass="8389">MSAAGNPFDNDEGVFLVLANAEGQHSLWPEFVPVPLGWHAIHGPDSHTACNDYIERHWTDLRPLSLLGQILATVSR</sequence>
<dbReference type="EMBL" id="JAGIOI010000001">
    <property type="protein sequence ID" value="MBP2414757.1"/>
    <property type="molecule type" value="Genomic_DNA"/>
</dbReference>
<dbReference type="InterPro" id="IPR005153">
    <property type="entry name" value="MbtH-like_dom"/>
</dbReference>
<protein>
    <submittedName>
        <fullName evidence="2">MbtH protein</fullName>
    </submittedName>
</protein>
<dbReference type="SMART" id="SM00923">
    <property type="entry name" value="MbtH"/>
    <property type="match status" value="1"/>
</dbReference>
<proteinExistence type="predicted"/>
<dbReference type="InterPro" id="IPR037407">
    <property type="entry name" value="MLP_fam"/>
</dbReference>
<evidence type="ECO:0000313" key="2">
    <source>
        <dbReference type="EMBL" id="MBP2414757.1"/>
    </source>
</evidence>
<feature type="domain" description="MbtH-like" evidence="1">
    <location>
        <begin position="6"/>
        <end position="56"/>
    </location>
</feature>